<dbReference type="AlphaFoldDB" id="A0A975F4L5"/>
<dbReference type="KEGG" id="tpav:HRQ91_07820"/>
<sequence length="87" mass="9999">MKNGAANFTAERVSKLRKNIDFSDIPEIKDFSGGHLRNWKPAKKPVSFRIDLDNLQWLQSEGARGYRKKINGMLHWARQNGCPIAQM</sequence>
<accession>A0A975F4L5</accession>
<dbReference type="EMBL" id="CP054142">
    <property type="protein sequence ID" value="QTQ14366.1"/>
    <property type="molecule type" value="Genomic_DNA"/>
</dbReference>
<name>A0A975F4L5_9SPIR</name>
<evidence type="ECO:0000313" key="2">
    <source>
        <dbReference type="Proteomes" id="UP000671908"/>
    </source>
</evidence>
<reference evidence="1 2" key="1">
    <citation type="journal article" date="2021" name="Microbiol. Resour. Announc.">
        <title>Complete Genome Sequences of Three Human Oral Treponema parvum Isolates.</title>
        <authorList>
            <person name="Zeng H."/>
            <person name="Watt R.M."/>
        </authorList>
    </citation>
    <scope>NUCLEOTIDE SEQUENCE [LARGE SCALE GENOMIC DNA]</scope>
    <source>
        <strain evidence="1 2">ATCC 700770</strain>
    </source>
</reference>
<dbReference type="RefSeq" id="WP_210119031.1">
    <property type="nucleotide sequence ID" value="NZ_CP054142.1"/>
</dbReference>
<evidence type="ECO:0000313" key="1">
    <source>
        <dbReference type="EMBL" id="QTQ14366.1"/>
    </source>
</evidence>
<dbReference type="Proteomes" id="UP000671908">
    <property type="component" value="Chromosome"/>
</dbReference>
<keyword evidence="2" id="KW-1185">Reference proteome</keyword>
<organism evidence="1 2">
    <name type="scientific">Treponema parvum</name>
    <dbReference type="NCBI Taxonomy" id="138851"/>
    <lineage>
        <taxon>Bacteria</taxon>
        <taxon>Pseudomonadati</taxon>
        <taxon>Spirochaetota</taxon>
        <taxon>Spirochaetia</taxon>
        <taxon>Spirochaetales</taxon>
        <taxon>Treponemataceae</taxon>
        <taxon>Treponema</taxon>
    </lineage>
</organism>
<proteinExistence type="predicted"/>
<evidence type="ECO:0008006" key="3">
    <source>
        <dbReference type="Google" id="ProtNLM"/>
    </source>
</evidence>
<protein>
    <recommendedName>
        <fullName evidence="3">BrnA antitoxin family protein</fullName>
    </recommendedName>
</protein>
<gene>
    <name evidence="1" type="ORF">HRQ91_07820</name>
</gene>